<dbReference type="PROSITE" id="PS00086">
    <property type="entry name" value="CYTOCHROME_P450"/>
    <property type="match status" value="1"/>
</dbReference>
<dbReference type="Pfam" id="PF00067">
    <property type="entry name" value="p450"/>
    <property type="match status" value="1"/>
</dbReference>
<dbReference type="CDD" id="cd20628">
    <property type="entry name" value="CYP4"/>
    <property type="match status" value="1"/>
</dbReference>
<comment type="cofactor">
    <cofactor evidence="1 9">
        <name>heme</name>
        <dbReference type="ChEBI" id="CHEBI:30413"/>
    </cofactor>
</comment>
<dbReference type="AlphaFoldDB" id="A0A6A0HAX8"/>
<dbReference type="GO" id="GO:0004497">
    <property type="term" value="F:monooxygenase activity"/>
    <property type="evidence" value="ECO:0007669"/>
    <property type="project" value="UniProtKB-KW"/>
</dbReference>
<evidence type="ECO:0000256" key="4">
    <source>
        <dbReference type="ARBA" id="ARBA00022617"/>
    </source>
</evidence>
<dbReference type="PRINTS" id="PR00463">
    <property type="entry name" value="EP450I"/>
</dbReference>
<evidence type="ECO:0000256" key="2">
    <source>
        <dbReference type="ARBA" id="ARBA00004586"/>
    </source>
</evidence>
<dbReference type="InterPro" id="IPR001128">
    <property type="entry name" value="Cyt_P450"/>
</dbReference>
<proteinExistence type="inferred from homology"/>
<dbReference type="Proteomes" id="UP000711488">
    <property type="component" value="Unassembled WGS sequence"/>
</dbReference>
<evidence type="ECO:0000256" key="1">
    <source>
        <dbReference type="ARBA" id="ARBA00001971"/>
    </source>
</evidence>
<dbReference type="GO" id="GO:0005506">
    <property type="term" value="F:iron ion binding"/>
    <property type="evidence" value="ECO:0007669"/>
    <property type="project" value="InterPro"/>
</dbReference>
<keyword evidence="10" id="KW-0560">Oxidoreductase</keyword>
<dbReference type="InterPro" id="IPR050196">
    <property type="entry name" value="Cytochrome_P450_Monoox"/>
</dbReference>
<sequence>MFVCQKLFPGLQFNLINILQKNTCENFIKIYKDICGHQELLTSSVLIDKSHAYEIFQSWLGISLLTSTGQTWKSRRRLLTPTFHFKILEDFVEVFNHQALRLVDKLQSRVGVAAFDVCPLVALCTLDIIMETAMGIDINVQNDEDCDYVNAVNGISDIFTERHFAPWLHSDLGFKLSGLAKKQRQFISTLHAMSLGAIETRRKAYNKIKAEQDLNKEIRTNGGKKRLAFLDMLLEASDHPDTQLSIEDIRAEVDTFMFAGLDTSSTAISFTLFLLGRHPHIQTRVVQELREVLGEGDVTITSAALRDMKFLEACIKEALRLFPPIPCVGRVLHQPAVIDGYQLPEGTDMIVMIYCLHRDPEQFPSPEEFNPDRFLGAAAAKRHPFSYIPFSAGPRNCIGQKFAMMELKVVLARLLLTFEVTCEQSVDQLGLRKEMTLRPEHGVMITLQRRG</sequence>
<keyword evidence="7 10" id="KW-0503">Monooxygenase</keyword>
<dbReference type="GO" id="GO:0020037">
    <property type="term" value="F:heme binding"/>
    <property type="evidence" value="ECO:0007669"/>
    <property type="project" value="InterPro"/>
</dbReference>
<keyword evidence="6 9" id="KW-0408">Iron</keyword>
<dbReference type="InterPro" id="IPR002401">
    <property type="entry name" value="Cyt_P450_E_grp-I"/>
</dbReference>
<evidence type="ECO:0000256" key="7">
    <source>
        <dbReference type="ARBA" id="ARBA00023033"/>
    </source>
</evidence>
<keyword evidence="4 9" id="KW-0349">Heme</keyword>
<comment type="similarity">
    <text evidence="3 10">Belongs to the cytochrome P450 family.</text>
</comment>
<name>A0A6A0HAX8_HYAAZ</name>
<reference evidence="11" key="2">
    <citation type="journal article" date="2018" name="Environ. Sci. Technol.">
        <title>The Toxicogenome of Hyalella azteca: A Model for Sediment Ecotoxicology and Evolutionary Toxicology.</title>
        <authorList>
            <person name="Poynton H.C."/>
            <person name="Hasenbein S."/>
            <person name="Benoit J.B."/>
            <person name="Sepulveda M.S."/>
            <person name="Poelchau M.F."/>
            <person name="Hughes D.S.T."/>
            <person name="Murali S.C."/>
            <person name="Chen S."/>
            <person name="Glastad K.M."/>
            <person name="Goodisman M.A.D."/>
            <person name="Werren J.H."/>
            <person name="Vineis J.H."/>
            <person name="Bowen J.L."/>
            <person name="Friedrich M."/>
            <person name="Jones J."/>
            <person name="Robertson H.M."/>
            <person name="Feyereisen R."/>
            <person name="Mechler-Hickson A."/>
            <person name="Mathers N."/>
            <person name="Lee C.E."/>
            <person name="Colbourne J.K."/>
            <person name="Biales A."/>
            <person name="Johnston J.S."/>
            <person name="Wellborn G.A."/>
            <person name="Rosendale A.J."/>
            <person name="Cridge A.G."/>
            <person name="Munoz-Torres M.C."/>
            <person name="Bain P.A."/>
            <person name="Manny A.R."/>
            <person name="Major K.M."/>
            <person name="Lambert F.N."/>
            <person name="Vulpe C.D."/>
            <person name="Tuck P."/>
            <person name="Blalock B.J."/>
            <person name="Lin Y.Y."/>
            <person name="Smith M.E."/>
            <person name="Ochoa-Acuna H."/>
            <person name="Chen M.M."/>
            <person name="Childers C.P."/>
            <person name="Qu J."/>
            <person name="Dugan S."/>
            <person name="Lee S.L."/>
            <person name="Chao H."/>
            <person name="Dinh H."/>
            <person name="Han Y."/>
            <person name="Doddapaneni H."/>
            <person name="Worley K.C."/>
            <person name="Muzny D.M."/>
            <person name="Gibbs R.A."/>
            <person name="Richards S."/>
        </authorList>
    </citation>
    <scope>NUCLEOTIDE SEQUENCE</scope>
    <source>
        <strain evidence="11">HAZT.00-mixed</strain>
        <tissue evidence="11">Whole organism</tissue>
    </source>
</reference>
<comment type="subcellular location">
    <subcellularLocation>
        <location evidence="2">Endoplasmic reticulum membrane</location>
    </subcellularLocation>
</comment>
<dbReference type="InterPro" id="IPR017972">
    <property type="entry name" value="Cyt_P450_CS"/>
</dbReference>
<organism evidence="11">
    <name type="scientific">Hyalella azteca</name>
    <name type="common">Amphipod</name>
    <dbReference type="NCBI Taxonomy" id="294128"/>
    <lineage>
        <taxon>Eukaryota</taxon>
        <taxon>Metazoa</taxon>
        <taxon>Ecdysozoa</taxon>
        <taxon>Arthropoda</taxon>
        <taxon>Crustacea</taxon>
        <taxon>Multicrustacea</taxon>
        <taxon>Malacostraca</taxon>
        <taxon>Eumalacostraca</taxon>
        <taxon>Peracarida</taxon>
        <taxon>Amphipoda</taxon>
        <taxon>Senticaudata</taxon>
        <taxon>Talitrida</taxon>
        <taxon>Talitroidea</taxon>
        <taxon>Hyalellidae</taxon>
        <taxon>Hyalella</taxon>
    </lineage>
</organism>
<dbReference type="PRINTS" id="PR00385">
    <property type="entry name" value="P450"/>
</dbReference>
<dbReference type="GO" id="GO:0005789">
    <property type="term" value="C:endoplasmic reticulum membrane"/>
    <property type="evidence" value="ECO:0007669"/>
    <property type="project" value="UniProtKB-SubCell"/>
</dbReference>
<dbReference type="PANTHER" id="PTHR24291">
    <property type="entry name" value="CYTOCHROME P450 FAMILY 4"/>
    <property type="match status" value="1"/>
</dbReference>
<reference evidence="11" key="3">
    <citation type="submission" date="2019-06" db="EMBL/GenBank/DDBJ databases">
        <authorList>
            <person name="Poynton C."/>
            <person name="Hasenbein S."/>
            <person name="Benoit J.B."/>
            <person name="Sepulveda M.S."/>
            <person name="Poelchau M.F."/>
            <person name="Murali S.C."/>
            <person name="Chen S."/>
            <person name="Glastad K.M."/>
            <person name="Werren J.H."/>
            <person name="Vineis J.H."/>
            <person name="Bowen J.L."/>
            <person name="Friedrich M."/>
            <person name="Jones J."/>
            <person name="Robertson H.M."/>
            <person name="Feyereisen R."/>
            <person name="Mechler-Hickson A."/>
            <person name="Mathers N."/>
            <person name="Lee C.E."/>
            <person name="Colbourne J.K."/>
            <person name="Biales A."/>
            <person name="Johnston J.S."/>
            <person name="Wellborn G.A."/>
            <person name="Rosendale A.J."/>
            <person name="Cridge A.G."/>
            <person name="Munoz-Torres M.C."/>
            <person name="Bain P.A."/>
            <person name="Manny A.R."/>
            <person name="Major K.M."/>
            <person name="Lambert F.N."/>
            <person name="Vulpe C.D."/>
            <person name="Tuck P."/>
            <person name="Blalock B.J."/>
            <person name="Lin Y.-Y."/>
            <person name="Smith M.E."/>
            <person name="Ochoa-Acuna H."/>
            <person name="Chen M.-J.M."/>
            <person name="Childers C.P."/>
            <person name="Qu J."/>
            <person name="Dugan S."/>
            <person name="Lee S.L."/>
            <person name="Chao H."/>
            <person name="Dinh H."/>
            <person name="Han Y."/>
            <person name="Doddapaneni H."/>
            <person name="Worley K.C."/>
            <person name="Muzny D.M."/>
            <person name="Gibbs R.A."/>
            <person name="Richards S."/>
        </authorList>
    </citation>
    <scope>NUCLEOTIDE SEQUENCE</scope>
    <source>
        <strain evidence="11">HAZT.00-mixed</strain>
        <tissue evidence="11">Whole organism</tissue>
    </source>
</reference>
<evidence type="ECO:0000256" key="3">
    <source>
        <dbReference type="ARBA" id="ARBA00010617"/>
    </source>
</evidence>
<evidence type="ECO:0000256" key="9">
    <source>
        <dbReference type="PIRSR" id="PIRSR602401-1"/>
    </source>
</evidence>
<accession>A0A6A0HAX8</accession>
<comment type="caution">
    <text evidence="11">The sequence shown here is derived from an EMBL/GenBank/DDBJ whole genome shotgun (WGS) entry which is preliminary data.</text>
</comment>
<dbReference type="GO" id="GO:0016705">
    <property type="term" value="F:oxidoreductase activity, acting on paired donors, with incorporation or reduction of molecular oxygen"/>
    <property type="evidence" value="ECO:0007669"/>
    <property type="project" value="InterPro"/>
</dbReference>
<evidence type="ECO:0000256" key="6">
    <source>
        <dbReference type="ARBA" id="ARBA00023004"/>
    </source>
</evidence>
<gene>
    <name evidence="11" type="ORF">HAZT_HAZT005530</name>
</gene>
<dbReference type="PANTHER" id="PTHR24291:SF189">
    <property type="entry name" value="CYTOCHROME P450 4C3-RELATED"/>
    <property type="match status" value="1"/>
</dbReference>
<keyword evidence="5" id="KW-0256">Endoplasmic reticulum</keyword>
<feature type="binding site" description="axial binding residue" evidence="9">
    <location>
        <position position="397"/>
    </location>
    <ligand>
        <name>heme</name>
        <dbReference type="ChEBI" id="CHEBI:30413"/>
    </ligand>
    <ligandPart>
        <name>Fe</name>
        <dbReference type="ChEBI" id="CHEBI:18248"/>
    </ligandPart>
</feature>
<keyword evidence="8" id="KW-0472">Membrane</keyword>
<evidence type="ECO:0000313" key="11">
    <source>
        <dbReference type="EMBL" id="KAA0202930.1"/>
    </source>
</evidence>
<protein>
    <submittedName>
        <fullName evidence="11">Cytochrome P450 CYP4V32</fullName>
    </submittedName>
</protein>
<dbReference type="InterPro" id="IPR036396">
    <property type="entry name" value="Cyt_P450_sf"/>
</dbReference>
<evidence type="ECO:0000256" key="10">
    <source>
        <dbReference type="RuleBase" id="RU000461"/>
    </source>
</evidence>
<evidence type="ECO:0000256" key="5">
    <source>
        <dbReference type="ARBA" id="ARBA00022824"/>
    </source>
</evidence>
<dbReference type="EMBL" id="JQDR03002735">
    <property type="protein sequence ID" value="KAA0202930.1"/>
    <property type="molecule type" value="Genomic_DNA"/>
</dbReference>
<evidence type="ECO:0000256" key="8">
    <source>
        <dbReference type="ARBA" id="ARBA00023136"/>
    </source>
</evidence>
<dbReference type="Gene3D" id="1.10.630.10">
    <property type="entry name" value="Cytochrome P450"/>
    <property type="match status" value="1"/>
</dbReference>
<reference evidence="11" key="1">
    <citation type="submission" date="2014-08" db="EMBL/GenBank/DDBJ databases">
        <authorList>
            <person name="Murali S."/>
            <person name="Richards S."/>
            <person name="Bandaranaike D."/>
            <person name="Bellair M."/>
            <person name="Blankenburg K."/>
            <person name="Chao H."/>
            <person name="Dinh H."/>
            <person name="Doddapaneni H."/>
            <person name="Dugan-Rocha S."/>
            <person name="Elkadiri S."/>
            <person name="Gnanaolivu R."/>
            <person name="Hughes D."/>
            <person name="Lee S."/>
            <person name="Li M."/>
            <person name="Ming W."/>
            <person name="Munidasa M."/>
            <person name="Muniz J."/>
            <person name="Nguyen L."/>
            <person name="Osuji N."/>
            <person name="Pu L.-L."/>
            <person name="Puazo M."/>
            <person name="Skinner E."/>
            <person name="Qu C."/>
            <person name="Quiroz J."/>
            <person name="Raj R."/>
            <person name="Weissenberger G."/>
            <person name="Xin Y."/>
            <person name="Zou X."/>
            <person name="Han Y."/>
            <person name="Worley K."/>
            <person name="Muzny D."/>
            <person name="Gibbs R."/>
        </authorList>
    </citation>
    <scope>NUCLEOTIDE SEQUENCE</scope>
    <source>
        <strain evidence="11">HAZT.00-mixed</strain>
        <tissue evidence="11">Whole organism</tissue>
    </source>
</reference>
<keyword evidence="9 10" id="KW-0479">Metal-binding</keyword>
<dbReference type="SUPFAM" id="SSF48264">
    <property type="entry name" value="Cytochrome P450"/>
    <property type="match status" value="1"/>
</dbReference>